<dbReference type="EMBL" id="JAPUUL010000963">
    <property type="protein sequence ID" value="KAJ8128769.1"/>
    <property type="molecule type" value="Genomic_DNA"/>
</dbReference>
<name>A0ACC2JN48_9PEZI</name>
<keyword evidence="2" id="KW-1185">Reference proteome</keyword>
<proteinExistence type="predicted"/>
<organism evidence="1 2">
    <name type="scientific">Lasiodiplodia mahajangana</name>
    <dbReference type="NCBI Taxonomy" id="1108764"/>
    <lineage>
        <taxon>Eukaryota</taxon>
        <taxon>Fungi</taxon>
        <taxon>Dikarya</taxon>
        <taxon>Ascomycota</taxon>
        <taxon>Pezizomycotina</taxon>
        <taxon>Dothideomycetes</taxon>
        <taxon>Dothideomycetes incertae sedis</taxon>
        <taxon>Botryosphaeriales</taxon>
        <taxon>Botryosphaeriaceae</taxon>
        <taxon>Lasiodiplodia</taxon>
    </lineage>
</organism>
<reference evidence="1" key="1">
    <citation type="submission" date="2022-12" db="EMBL/GenBank/DDBJ databases">
        <title>Genome Sequence of Lasiodiplodia mahajangana.</title>
        <authorList>
            <person name="Buettner E."/>
        </authorList>
    </citation>
    <scope>NUCLEOTIDE SEQUENCE</scope>
    <source>
        <strain evidence="1">VT137</strain>
    </source>
</reference>
<sequence>MLYKQFLQAWINGSRYREVRNARVRVLFSAALLFRDSGHNVRGDQQEQSRPKGPPTIAQEGQCKKQSGPGTALREKQHGLQLPRVTSADLRLRTAGVTQQANTVEELALNNAAYLELLNAPLPEEHFPPGPDSDAVTS</sequence>
<dbReference type="Proteomes" id="UP001153332">
    <property type="component" value="Unassembled WGS sequence"/>
</dbReference>
<accession>A0ACC2JN48</accession>
<gene>
    <name evidence="1" type="ORF">O1611_g4862</name>
</gene>
<evidence type="ECO:0000313" key="2">
    <source>
        <dbReference type="Proteomes" id="UP001153332"/>
    </source>
</evidence>
<comment type="caution">
    <text evidence="1">The sequence shown here is derived from an EMBL/GenBank/DDBJ whole genome shotgun (WGS) entry which is preliminary data.</text>
</comment>
<protein>
    <submittedName>
        <fullName evidence="1">Uncharacterized protein</fullName>
    </submittedName>
</protein>
<evidence type="ECO:0000313" key="1">
    <source>
        <dbReference type="EMBL" id="KAJ8128769.1"/>
    </source>
</evidence>